<keyword evidence="6" id="KW-0368">Histidine biosynthesis</keyword>
<dbReference type="KEGG" id="eha:Ethha_2246"/>
<feature type="domain" description="Aminotransferase class I/classII large" evidence="7">
    <location>
        <begin position="25"/>
        <end position="345"/>
    </location>
</feature>
<dbReference type="InterPro" id="IPR050106">
    <property type="entry name" value="HistidinolP_aminotransfase"/>
</dbReference>
<evidence type="ECO:0000256" key="3">
    <source>
        <dbReference type="ARBA" id="ARBA00022576"/>
    </source>
</evidence>
<dbReference type="GO" id="GO:0000105">
    <property type="term" value="P:L-histidine biosynthetic process"/>
    <property type="evidence" value="ECO:0007669"/>
    <property type="project" value="UniProtKB-UniRule"/>
</dbReference>
<accession>E6U4F3</accession>
<dbReference type="InterPro" id="IPR005861">
    <property type="entry name" value="HisP_aminotrans"/>
</dbReference>
<dbReference type="STRING" id="663278.Ethha_2246"/>
<reference evidence="8 9" key="1">
    <citation type="submission" date="2010-12" db="EMBL/GenBank/DDBJ databases">
        <title>Complete sequence of Ethanoligenens harbinense YUAN-3.</title>
        <authorList>
            <person name="Lucas S."/>
            <person name="Copeland A."/>
            <person name="Lapidus A."/>
            <person name="Cheng J.-F."/>
            <person name="Bruce D."/>
            <person name="Goodwin L."/>
            <person name="Pitluck S."/>
            <person name="Chertkov O."/>
            <person name="Misra M."/>
            <person name="Detter J.C."/>
            <person name="Han C."/>
            <person name="Tapia R."/>
            <person name="Land M."/>
            <person name="Hauser L."/>
            <person name="Jeffries C."/>
            <person name="Kyrpides N."/>
            <person name="Ivanova N."/>
            <person name="Mikhailova N."/>
            <person name="Wang A."/>
            <person name="Mouttaki H."/>
            <person name="He Z."/>
            <person name="Zhou J."/>
            <person name="Hemme C.L."/>
            <person name="Woyke T."/>
        </authorList>
    </citation>
    <scope>NUCLEOTIDE SEQUENCE [LARGE SCALE GENOMIC DNA]</scope>
    <source>
        <strain evidence="9">DSM 18485 / JCM 12961 / CGMCC 1.5033 / YUAN-3</strain>
    </source>
</reference>
<dbReference type="InterPro" id="IPR015422">
    <property type="entry name" value="PyrdxlP-dep_Trfase_small"/>
</dbReference>
<keyword evidence="3 6" id="KW-0032">Aminotransferase</keyword>
<comment type="catalytic activity">
    <reaction evidence="6">
        <text>L-histidinol phosphate + 2-oxoglutarate = 3-(imidazol-4-yl)-2-oxopropyl phosphate + L-glutamate</text>
        <dbReference type="Rhea" id="RHEA:23744"/>
        <dbReference type="ChEBI" id="CHEBI:16810"/>
        <dbReference type="ChEBI" id="CHEBI:29985"/>
        <dbReference type="ChEBI" id="CHEBI:57766"/>
        <dbReference type="ChEBI" id="CHEBI:57980"/>
        <dbReference type="EC" id="2.6.1.9"/>
    </reaction>
</comment>
<dbReference type="GO" id="GO:0004400">
    <property type="term" value="F:histidinol-phosphate transaminase activity"/>
    <property type="evidence" value="ECO:0007669"/>
    <property type="project" value="UniProtKB-UniRule"/>
</dbReference>
<dbReference type="Gene3D" id="3.90.1150.10">
    <property type="entry name" value="Aspartate Aminotransferase, domain 1"/>
    <property type="match status" value="1"/>
</dbReference>
<dbReference type="InterPro" id="IPR015421">
    <property type="entry name" value="PyrdxlP-dep_Trfase_major"/>
</dbReference>
<dbReference type="CDD" id="cd00609">
    <property type="entry name" value="AAT_like"/>
    <property type="match status" value="1"/>
</dbReference>
<dbReference type="EMBL" id="CP002400">
    <property type="protein sequence ID" value="ADU27760.1"/>
    <property type="molecule type" value="Genomic_DNA"/>
</dbReference>
<dbReference type="PANTHER" id="PTHR43643:SF3">
    <property type="entry name" value="HISTIDINOL-PHOSPHATE AMINOTRANSFERASE"/>
    <property type="match status" value="1"/>
</dbReference>
<dbReference type="SUPFAM" id="SSF53383">
    <property type="entry name" value="PLP-dependent transferases"/>
    <property type="match status" value="1"/>
</dbReference>
<sequence>MSRFLNSRYAELHPYVPGEQPKDRTYIKLNANESSVPPSPAVLEALSVPLINGMGRYEDPHCMDFRKAIAEVYHVTPEQVFVGNGSDEVLGFCFLTFFSGRSKICFPDITYGFYQVYADTFGVDAQVFALKPDFSIDVDAYVRTDRHVILANPNAPTGLCLPVSDIERILRANRDRLVVIDEAYVDYGNKSCAPLVEKYPNLIVVQTFSKSRNLAGARLGFAIASKEIIKDMNAIKFAFNPFNLSEMALAAGTAAVKDTAYLEKCVKQIVKTREYTVQTLRSLGFYILESHTNFIFVKHPVLFAGDYYRRLRENGILTRYYDEDRIRDYLRITIGTPEEMDEVLRVTKSILCAVA</sequence>
<evidence type="ECO:0000256" key="5">
    <source>
        <dbReference type="ARBA" id="ARBA00022898"/>
    </source>
</evidence>
<name>E6U4F3_ETHHY</name>
<dbReference type="InterPro" id="IPR004839">
    <property type="entry name" value="Aminotransferase_I/II_large"/>
</dbReference>
<feature type="modified residue" description="N6-(pyridoxal phosphate)lysine" evidence="6">
    <location>
        <position position="210"/>
    </location>
</feature>
<keyword evidence="4 6" id="KW-0808">Transferase</keyword>
<keyword evidence="5 6" id="KW-0663">Pyridoxal phosphate</keyword>
<organism evidence="8 9">
    <name type="scientific">Ethanoligenens harbinense (strain DSM 18485 / JCM 12961 / CGMCC 1.5033 / YUAN-3)</name>
    <dbReference type="NCBI Taxonomy" id="663278"/>
    <lineage>
        <taxon>Bacteria</taxon>
        <taxon>Bacillati</taxon>
        <taxon>Bacillota</taxon>
        <taxon>Clostridia</taxon>
        <taxon>Eubacteriales</taxon>
        <taxon>Oscillospiraceae</taxon>
        <taxon>Ethanoligenens</taxon>
    </lineage>
</organism>
<comment type="subunit">
    <text evidence="2 6">Homodimer.</text>
</comment>
<keyword evidence="6" id="KW-0028">Amino-acid biosynthesis</keyword>
<dbReference type="RefSeq" id="WP_013486108.1">
    <property type="nucleotide sequence ID" value="NC_014828.1"/>
</dbReference>
<gene>
    <name evidence="6" type="primary">hisC</name>
    <name evidence="8" type="ordered locus">Ethha_2246</name>
</gene>
<evidence type="ECO:0000259" key="7">
    <source>
        <dbReference type="Pfam" id="PF00155"/>
    </source>
</evidence>
<evidence type="ECO:0000313" key="8">
    <source>
        <dbReference type="EMBL" id="ADU27760.1"/>
    </source>
</evidence>
<comment type="similarity">
    <text evidence="6">Belongs to the class-II pyridoxal-phosphate-dependent aminotransferase family. Histidinol-phosphate aminotransferase subfamily.</text>
</comment>
<evidence type="ECO:0000313" key="9">
    <source>
        <dbReference type="Proteomes" id="UP000001551"/>
    </source>
</evidence>
<dbReference type="NCBIfam" id="TIGR01141">
    <property type="entry name" value="hisC"/>
    <property type="match status" value="1"/>
</dbReference>
<dbReference type="InterPro" id="IPR015424">
    <property type="entry name" value="PyrdxlP-dep_Trfase"/>
</dbReference>
<comment type="cofactor">
    <cofactor evidence="1 6">
        <name>pyridoxal 5'-phosphate</name>
        <dbReference type="ChEBI" id="CHEBI:597326"/>
    </cofactor>
</comment>
<keyword evidence="9" id="KW-1185">Reference proteome</keyword>
<evidence type="ECO:0000256" key="6">
    <source>
        <dbReference type="HAMAP-Rule" id="MF_01023"/>
    </source>
</evidence>
<evidence type="ECO:0000256" key="2">
    <source>
        <dbReference type="ARBA" id="ARBA00011738"/>
    </source>
</evidence>
<dbReference type="AlphaFoldDB" id="E6U4F3"/>
<dbReference type="Gene3D" id="3.40.640.10">
    <property type="entry name" value="Type I PLP-dependent aspartate aminotransferase-like (Major domain)"/>
    <property type="match status" value="1"/>
</dbReference>
<dbReference type="EC" id="2.6.1.9" evidence="6"/>
<dbReference type="PANTHER" id="PTHR43643">
    <property type="entry name" value="HISTIDINOL-PHOSPHATE AMINOTRANSFERASE 2"/>
    <property type="match status" value="1"/>
</dbReference>
<dbReference type="GO" id="GO:0030170">
    <property type="term" value="F:pyridoxal phosphate binding"/>
    <property type="evidence" value="ECO:0007669"/>
    <property type="project" value="InterPro"/>
</dbReference>
<dbReference type="HOGENOM" id="CLU_017584_3_0_9"/>
<dbReference type="HAMAP" id="MF_01023">
    <property type="entry name" value="HisC_aminotrans_2"/>
    <property type="match status" value="1"/>
</dbReference>
<proteinExistence type="inferred from homology"/>
<protein>
    <recommendedName>
        <fullName evidence="6">Histidinol-phosphate aminotransferase</fullName>
        <ecNumber evidence="6">2.6.1.9</ecNumber>
    </recommendedName>
    <alternativeName>
        <fullName evidence="6">Imidazole acetol-phosphate transaminase</fullName>
    </alternativeName>
</protein>
<dbReference type="Pfam" id="PF00155">
    <property type="entry name" value="Aminotran_1_2"/>
    <property type="match status" value="1"/>
</dbReference>
<dbReference type="Proteomes" id="UP000001551">
    <property type="component" value="Chromosome"/>
</dbReference>
<dbReference type="UniPathway" id="UPA00031">
    <property type="reaction ID" value="UER00012"/>
</dbReference>
<evidence type="ECO:0000256" key="1">
    <source>
        <dbReference type="ARBA" id="ARBA00001933"/>
    </source>
</evidence>
<dbReference type="eggNOG" id="COG0079">
    <property type="taxonomic scope" value="Bacteria"/>
</dbReference>
<evidence type="ECO:0000256" key="4">
    <source>
        <dbReference type="ARBA" id="ARBA00022679"/>
    </source>
</evidence>
<comment type="pathway">
    <text evidence="6">Amino-acid biosynthesis; L-histidine biosynthesis; L-histidine from 5-phospho-alpha-D-ribose 1-diphosphate: step 7/9.</text>
</comment>